<gene>
    <name evidence="5" type="ORF">SCF082_LOCUS38995</name>
</gene>
<protein>
    <submittedName>
        <fullName evidence="5">Heme oxygenase 2 (HO-2)</fullName>
    </submittedName>
</protein>
<evidence type="ECO:0000256" key="4">
    <source>
        <dbReference type="SAM" id="MobiDB-lite"/>
    </source>
</evidence>
<organism evidence="5 6">
    <name type="scientific">Durusdinium trenchii</name>
    <dbReference type="NCBI Taxonomy" id="1381693"/>
    <lineage>
        <taxon>Eukaryota</taxon>
        <taxon>Sar</taxon>
        <taxon>Alveolata</taxon>
        <taxon>Dinophyceae</taxon>
        <taxon>Suessiales</taxon>
        <taxon>Symbiodiniaceae</taxon>
        <taxon>Durusdinium</taxon>
    </lineage>
</organism>
<dbReference type="Gene3D" id="1.20.910.10">
    <property type="entry name" value="Heme oxygenase-like"/>
    <property type="match status" value="1"/>
</dbReference>
<dbReference type="PANTHER" id="PTHR10720:SF0">
    <property type="entry name" value="HEME OXYGENASE"/>
    <property type="match status" value="1"/>
</dbReference>
<proteinExistence type="predicted"/>
<evidence type="ECO:0000313" key="6">
    <source>
        <dbReference type="Proteomes" id="UP001642464"/>
    </source>
</evidence>
<evidence type="ECO:0000256" key="2">
    <source>
        <dbReference type="ARBA" id="ARBA00022723"/>
    </source>
</evidence>
<keyword evidence="1" id="KW-0349">Heme</keyword>
<reference evidence="5 6" key="1">
    <citation type="submission" date="2024-02" db="EMBL/GenBank/DDBJ databases">
        <authorList>
            <person name="Chen Y."/>
            <person name="Shah S."/>
            <person name="Dougan E. K."/>
            <person name="Thang M."/>
            <person name="Chan C."/>
        </authorList>
    </citation>
    <scope>NUCLEOTIDE SEQUENCE [LARGE SCALE GENOMIC DNA]</scope>
</reference>
<dbReference type="EMBL" id="CAXAMM010038907">
    <property type="protein sequence ID" value="CAK9081997.1"/>
    <property type="molecule type" value="Genomic_DNA"/>
</dbReference>
<accession>A0ABP0Q233</accession>
<dbReference type="SUPFAM" id="SSF48613">
    <property type="entry name" value="Heme oxygenase-like"/>
    <property type="match status" value="1"/>
</dbReference>
<dbReference type="InterPro" id="IPR002051">
    <property type="entry name" value="Haem_Oase"/>
</dbReference>
<sequence>MGCENQMDEECQNTVADGCPAFADGCPYGKSVEVAEWIKEKREEALGACPAFKDGCPFNETGDLAGLQSKLEALPPSHGKAQDAEGKPHAVLVDMLKTVHKASQTVKQTVGECPVFQEACPFKNCCTSSGTPLALELETRSWGLWIEAQPEDGLAKKLKEGTMEAHKAAESVHFVKEFIKCRVDQQIYAQFVVNLFHIYQALEDALEANQEHPLVESLHFPEELERAAALKLDAEFYLGRNWEQETLPSKTTREYVQRLRQLQDEAPELLLPHAYTRLTISVKLIHFSSVKRVIHQRYLGDLSGGQLLKKAAIRGMKLPADGSGGSARQFSNMPPQVDRLGPPPHCSC</sequence>
<dbReference type="PRINTS" id="PR00088">
    <property type="entry name" value="HAEMOXYGNASE"/>
</dbReference>
<name>A0ABP0Q233_9DINO</name>
<dbReference type="PANTHER" id="PTHR10720">
    <property type="entry name" value="HEME OXYGENASE"/>
    <property type="match status" value="1"/>
</dbReference>
<dbReference type="CDD" id="cd19165">
    <property type="entry name" value="HemeO"/>
    <property type="match status" value="1"/>
</dbReference>
<evidence type="ECO:0000313" key="5">
    <source>
        <dbReference type="EMBL" id="CAK9081997.1"/>
    </source>
</evidence>
<dbReference type="InterPro" id="IPR016084">
    <property type="entry name" value="Haem_Oase-like_multi-hlx"/>
</dbReference>
<dbReference type="InterPro" id="IPR016053">
    <property type="entry name" value="Haem_Oase-like"/>
</dbReference>
<evidence type="ECO:0000256" key="1">
    <source>
        <dbReference type="ARBA" id="ARBA00022617"/>
    </source>
</evidence>
<feature type="region of interest" description="Disordered" evidence="4">
    <location>
        <begin position="322"/>
        <end position="348"/>
    </location>
</feature>
<comment type="caution">
    <text evidence="5">The sequence shown here is derived from an EMBL/GenBank/DDBJ whole genome shotgun (WGS) entry which is preliminary data.</text>
</comment>
<dbReference type="Pfam" id="PF01126">
    <property type="entry name" value="Heme_oxygenase"/>
    <property type="match status" value="2"/>
</dbReference>
<keyword evidence="2" id="KW-0479">Metal-binding</keyword>
<keyword evidence="6" id="KW-1185">Reference proteome</keyword>
<evidence type="ECO:0000256" key="3">
    <source>
        <dbReference type="ARBA" id="ARBA00023004"/>
    </source>
</evidence>
<dbReference type="Proteomes" id="UP001642464">
    <property type="component" value="Unassembled WGS sequence"/>
</dbReference>
<keyword evidence="3" id="KW-0408">Iron</keyword>